<evidence type="ECO:0000256" key="7">
    <source>
        <dbReference type="ARBA" id="ARBA00022982"/>
    </source>
</evidence>
<evidence type="ECO:0000256" key="6">
    <source>
        <dbReference type="ARBA" id="ARBA00022643"/>
    </source>
</evidence>
<dbReference type="SUPFAM" id="SSF52218">
    <property type="entry name" value="Flavoproteins"/>
    <property type="match status" value="1"/>
</dbReference>
<protein>
    <submittedName>
        <fullName evidence="9">Flavodoxin</fullName>
    </submittedName>
</protein>
<dbReference type="EMBL" id="NGKA01000010">
    <property type="protein sequence ID" value="RSU11527.1"/>
    <property type="molecule type" value="Genomic_DNA"/>
</dbReference>
<dbReference type="PROSITE" id="PS50902">
    <property type="entry name" value="FLAVODOXIN_LIKE"/>
    <property type="match status" value="1"/>
</dbReference>
<keyword evidence="10" id="KW-1185">Reference proteome</keyword>
<dbReference type="InterPro" id="IPR029039">
    <property type="entry name" value="Flavoprotein-like_sf"/>
</dbReference>
<evidence type="ECO:0000256" key="4">
    <source>
        <dbReference type="ARBA" id="ARBA00022448"/>
    </source>
</evidence>
<evidence type="ECO:0000313" key="9">
    <source>
        <dbReference type="EMBL" id="RSU11527.1"/>
    </source>
</evidence>
<dbReference type="NCBIfam" id="NF005587">
    <property type="entry name" value="PRK07308.1"/>
    <property type="match status" value="1"/>
</dbReference>
<dbReference type="Proteomes" id="UP000287605">
    <property type="component" value="Unassembled WGS sequence"/>
</dbReference>
<dbReference type="InterPro" id="IPR001226">
    <property type="entry name" value="Flavodoxin_CS"/>
</dbReference>
<dbReference type="PANTHER" id="PTHR42809">
    <property type="entry name" value="FLAVODOXIN 2"/>
    <property type="match status" value="1"/>
</dbReference>
<evidence type="ECO:0000256" key="5">
    <source>
        <dbReference type="ARBA" id="ARBA00022630"/>
    </source>
</evidence>
<comment type="cofactor">
    <cofactor evidence="1">
        <name>FMN</name>
        <dbReference type="ChEBI" id="CHEBI:58210"/>
    </cofactor>
</comment>
<organism evidence="9 10">
    <name type="scientific">Vagococcus elongatus</name>
    <dbReference type="NCBI Taxonomy" id="180344"/>
    <lineage>
        <taxon>Bacteria</taxon>
        <taxon>Bacillati</taxon>
        <taxon>Bacillota</taxon>
        <taxon>Bacilli</taxon>
        <taxon>Lactobacillales</taxon>
        <taxon>Enterococcaceae</taxon>
        <taxon>Vagococcus</taxon>
    </lineage>
</organism>
<dbReference type="RefSeq" id="WP_126809151.1">
    <property type="nucleotide sequence ID" value="NZ_NGKA01000010.1"/>
</dbReference>
<feature type="domain" description="Flavodoxin-like" evidence="8">
    <location>
        <begin position="4"/>
        <end position="142"/>
    </location>
</feature>
<keyword evidence="4" id="KW-0813">Transport</keyword>
<evidence type="ECO:0000259" key="8">
    <source>
        <dbReference type="PROSITE" id="PS50902"/>
    </source>
</evidence>
<sequence>MAIAKLVYASQGGNTEEVAEIVERALEENGLEVEKEEVDDVDIDFFEDGDLFIVATFTYSDGVPDEFEDFFDDLKEQDFSNKIFGVVGSGDTSYDHFGQAIDEFEEVFLEIGGIKGADSVKVELAPEDDDVEALEKFAKEIASKVQ</sequence>
<dbReference type="OrthoDB" id="9790745at2"/>
<dbReference type="GO" id="GO:0009055">
    <property type="term" value="F:electron transfer activity"/>
    <property type="evidence" value="ECO:0007669"/>
    <property type="project" value="InterPro"/>
</dbReference>
<name>A0A430ATZ5_9ENTE</name>
<keyword evidence="7" id="KW-0249">Electron transport</keyword>
<dbReference type="PANTHER" id="PTHR42809:SF1">
    <property type="entry name" value="FLAVODOXIN 1"/>
    <property type="match status" value="1"/>
</dbReference>
<comment type="function">
    <text evidence="2">Low-potential electron donor to a number of redox enzymes.</text>
</comment>
<gene>
    <name evidence="9" type="ORF">CBF29_07535</name>
</gene>
<accession>A0A430ATZ5</accession>
<evidence type="ECO:0000256" key="1">
    <source>
        <dbReference type="ARBA" id="ARBA00001917"/>
    </source>
</evidence>
<proteinExistence type="inferred from homology"/>
<dbReference type="AlphaFoldDB" id="A0A430ATZ5"/>
<dbReference type="GO" id="GO:0016651">
    <property type="term" value="F:oxidoreductase activity, acting on NAD(P)H"/>
    <property type="evidence" value="ECO:0007669"/>
    <property type="project" value="UniProtKB-ARBA"/>
</dbReference>
<dbReference type="InterPro" id="IPR050619">
    <property type="entry name" value="Flavodoxin"/>
</dbReference>
<dbReference type="Pfam" id="PF00258">
    <property type="entry name" value="Flavodoxin_1"/>
    <property type="match status" value="1"/>
</dbReference>
<comment type="caution">
    <text evidence="9">The sequence shown here is derived from an EMBL/GenBank/DDBJ whole genome shotgun (WGS) entry which is preliminary data.</text>
</comment>
<evidence type="ECO:0000256" key="2">
    <source>
        <dbReference type="ARBA" id="ARBA00003297"/>
    </source>
</evidence>
<keyword evidence="6" id="KW-0288">FMN</keyword>
<evidence type="ECO:0000313" key="10">
    <source>
        <dbReference type="Proteomes" id="UP000287605"/>
    </source>
</evidence>
<evidence type="ECO:0000256" key="3">
    <source>
        <dbReference type="ARBA" id="ARBA00005267"/>
    </source>
</evidence>
<reference evidence="9 10" key="1">
    <citation type="submission" date="2017-05" db="EMBL/GenBank/DDBJ databases">
        <title>Vagococcus spp. assemblies.</title>
        <authorList>
            <person name="Gulvik C.A."/>
        </authorList>
    </citation>
    <scope>NUCLEOTIDE SEQUENCE [LARGE SCALE GENOMIC DNA]</scope>
    <source>
        <strain evidence="9 10">CCUG 51432</strain>
    </source>
</reference>
<dbReference type="GO" id="GO:0010181">
    <property type="term" value="F:FMN binding"/>
    <property type="evidence" value="ECO:0007669"/>
    <property type="project" value="InterPro"/>
</dbReference>
<comment type="similarity">
    <text evidence="3">Belongs to the flavodoxin family.</text>
</comment>
<dbReference type="PROSITE" id="PS00201">
    <property type="entry name" value="FLAVODOXIN"/>
    <property type="match status" value="1"/>
</dbReference>
<dbReference type="InterPro" id="IPR008254">
    <property type="entry name" value="Flavodoxin/NO_synth"/>
</dbReference>
<dbReference type="Gene3D" id="3.40.50.360">
    <property type="match status" value="1"/>
</dbReference>
<keyword evidence="5" id="KW-0285">Flavoprotein</keyword>